<protein>
    <recommendedName>
        <fullName evidence="2">TORTIFOLIA1/SINE1-2 N-terminal domain-containing protein</fullName>
    </recommendedName>
</protein>
<sequence>MAPPPSKAESGSAFSGVTSAQSTAPSRPSKSRTGGPPGARSGTPTPQHVQMELKQRILFALGRLADRDTQQIAIEDLDKMVETISPDCVCVFLSCLYDSEIQQKSVVKKECVRLFGALAHLHGDLLVPHLTKIIASIMRRLRDPDTSVRDACVDAIASLSALMLCPPSSSSSGFEKENGTQNASALTLATFSKPLFDALGEQNKSVQTGAALCLARVIESAKSPPLSALARLCPRICKFMSNPNFLARPALLGVVGSLSQVPLCLCFLSPLFRPSPHFYVFCLFTYISL</sequence>
<dbReference type="InterPro" id="IPR057600">
    <property type="entry name" value="TORTIFOLIA1/SINE1-2_N"/>
</dbReference>
<proteinExistence type="predicted"/>
<dbReference type="EMBL" id="CM035412">
    <property type="protein sequence ID" value="KAH7432410.1"/>
    <property type="molecule type" value="Genomic_DNA"/>
</dbReference>
<evidence type="ECO:0000256" key="1">
    <source>
        <dbReference type="SAM" id="MobiDB-lite"/>
    </source>
</evidence>
<dbReference type="AlphaFoldDB" id="A0A8T2UD07"/>
<dbReference type="InterPro" id="IPR016024">
    <property type="entry name" value="ARM-type_fold"/>
</dbReference>
<dbReference type="InterPro" id="IPR011989">
    <property type="entry name" value="ARM-like"/>
</dbReference>
<keyword evidence="4" id="KW-1185">Reference proteome</keyword>
<dbReference type="OMA" id="FCATHIG"/>
<dbReference type="OrthoDB" id="1904066at2759"/>
<dbReference type="Gene3D" id="1.25.10.10">
    <property type="entry name" value="Leucine-rich Repeat Variant"/>
    <property type="match status" value="2"/>
</dbReference>
<gene>
    <name evidence="3" type="ORF">KP509_07G021300</name>
</gene>
<feature type="compositionally biased region" description="Polar residues" evidence="1">
    <location>
        <begin position="12"/>
        <end position="32"/>
    </location>
</feature>
<feature type="domain" description="TORTIFOLIA1/SINE1-2 N-terminal" evidence="2">
    <location>
        <begin position="51"/>
        <end position="261"/>
    </location>
</feature>
<reference evidence="3" key="1">
    <citation type="submission" date="2021-08" db="EMBL/GenBank/DDBJ databases">
        <title>WGS assembly of Ceratopteris richardii.</title>
        <authorList>
            <person name="Marchant D.B."/>
            <person name="Chen G."/>
            <person name="Jenkins J."/>
            <person name="Shu S."/>
            <person name="Leebens-Mack J."/>
            <person name="Grimwood J."/>
            <person name="Schmutz J."/>
            <person name="Soltis P."/>
            <person name="Soltis D."/>
            <person name="Chen Z.-H."/>
        </authorList>
    </citation>
    <scope>NUCLEOTIDE SEQUENCE</scope>
    <source>
        <strain evidence="3">Whitten #5841</strain>
        <tissue evidence="3">Leaf</tissue>
    </source>
</reference>
<evidence type="ECO:0000313" key="4">
    <source>
        <dbReference type="Proteomes" id="UP000825935"/>
    </source>
</evidence>
<dbReference type="PANTHER" id="PTHR31355">
    <property type="entry name" value="MICROTUBULE-ASSOCIATED PROTEIN TORTIFOLIA1"/>
    <property type="match status" value="1"/>
</dbReference>
<comment type="caution">
    <text evidence="3">The sequence shown here is derived from an EMBL/GenBank/DDBJ whole genome shotgun (WGS) entry which is preliminary data.</text>
</comment>
<organism evidence="3 4">
    <name type="scientific">Ceratopteris richardii</name>
    <name type="common">Triangle waterfern</name>
    <dbReference type="NCBI Taxonomy" id="49495"/>
    <lineage>
        <taxon>Eukaryota</taxon>
        <taxon>Viridiplantae</taxon>
        <taxon>Streptophyta</taxon>
        <taxon>Embryophyta</taxon>
        <taxon>Tracheophyta</taxon>
        <taxon>Polypodiopsida</taxon>
        <taxon>Polypodiidae</taxon>
        <taxon>Polypodiales</taxon>
        <taxon>Pteridineae</taxon>
        <taxon>Pteridaceae</taxon>
        <taxon>Parkerioideae</taxon>
        <taxon>Ceratopteris</taxon>
    </lineage>
</organism>
<dbReference type="InterPro" id="IPR033337">
    <property type="entry name" value="TORTIFOLIA1/SINE1-2"/>
</dbReference>
<accession>A0A8T2UD07</accession>
<feature type="region of interest" description="Disordered" evidence="1">
    <location>
        <begin position="1"/>
        <end position="47"/>
    </location>
</feature>
<dbReference type="GO" id="GO:0005874">
    <property type="term" value="C:microtubule"/>
    <property type="evidence" value="ECO:0007669"/>
    <property type="project" value="InterPro"/>
</dbReference>
<evidence type="ECO:0000313" key="3">
    <source>
        <dbReference type="EMBL" id="KAH7432410.1"/>
    </source>
</evidence>
<evidence type="ECO:0000259" key="2">
    <source>
        <dbReference type="Pfam" id="PF24714"/>
    </source>
</evidence>
<dbReference type="Pfam" id="PF24714">
    <property type="entry name" value="TOR1L1_N"/>
    <property type="match status" value="1"/>
</dbReference>
<dbReference type="PANTHER" id="PTHR31355:SF7">
    <property type="entry name" value="MICROTUBULE-ASSOCIATED PROTEIN TORTIFOLIA1"/>
    <property type="match status" value="1"/>
</dbReference>
<dbReference type="GO" id="GO:0008017">
    <property type="term" value="F:microtubule binding"/>
    <property type="evidence" value="ECO:0007669"/>
    <property type="project" value="InterPro"/>
</dbReference>
<dbReference type="SUPFAM" id="SSF48371">
    <property type="entry name" value="ARM repeat"/>
    <property type="match status" value="1"/>
</dbReference>
<dbReference type="Proteomes" id="UP000825935">
    <property type="component" value="Chromosome 7"/>
</dbReference>
<name>A0A8T2UD07_CERRI</name>